<accession>A0ABR8GVD7</accession>
<dbReference type="Proteomes" id="UP000660380">
    <property type="component" value="Unassembled WGS sequence"/>
</dbReference>
<dbReference type="Gene3D" id="3.40.50.300">
    <property type="entry name" value="P-loop containing nucleotide triphosphate hydrolases"/>
    <property type="match status" value="1"/>
</dbReference>
<gene>
    <name evidence="2" type="ORF">H6G81_23810</name>
</gene>
<reference evidence="2 3" key="1">
    <citation type="journal article" date="2020" name="ISME J.">
        <title>Comparative genomics reveals insights into cyanobacterial evolution and habitat adaptation.</title>
        <authorList>
            <person name="Chen M.Y."/>
            <person name="Teng W.K."/>
            <person name="Zhao L."/>
            <person name="Hu C.X."/>
            <person name="Zhou Y.K."/>
            <person name="Han B.P."/>
            <person name="Song L.R."/>
            <person name="Shu W.S."/>
        </authorList>
    </citation>
    <scope>NUCLEOTIDE SEQUENCE [LARGE SCALE GENOMIC DNA]</scope>
    <source>
        <strain evidence="2 3">FACHB-248</strain>
    </source>
</reference>
<keyword evidence="3" id="KW-1185">Reference proteome</keyword>
<dbReference type="EMBL" id="JACJTA010000064">
    <property type="protein sequence ID" value="MBD2607470.1"/>
    <property type="molecule type" value="Genomic_DNA"/>
</dbReference>
<sequence length="482" mass="55037">MKVYSGLTVIGVTIALSSAMYLSQSNRPYDLVAIKFCPKTANLPPRYGEEFSQRSQKSLDKKYCDYEHKLLKEIWSQKQFESSTPLPESSFSIRHIPASNKNAIWFLVAPIASGIAYLSWTKKAEIDELSAHSELEAYKTCIKISTVSNQNEREFKNLQTNRVWDKQKVKHGFISIEAMQDKLKRSFEIQDKTHTSTLKQFDLADSDMDKKIAENLRDKHKALSDTQKILGKKSDSDSDESSNPDSYIQERVNQLLEALKQWEDGWLYTIIKNNKPLWLIGSQGSGKTNTAGCIAIIRKYCFDAPIYQLIDRHATGENWKVWQLLDAQIKAESESEIGQALEEACSRWLARIKEVPKQKQQLVIDEFTNPKKIASCKESAMKFFSMHLTDTRKAKEYFIGINHYFTNESTVEGTFEARKAGTIQIKKFSANGETPLPRVQIVHGLVDSNGNELEEVEVTLPSWFEAVKIYNHFNGSKLDFEG</sequence>
<feature type="region of interest" description="Disordered" evidence="1">
    <location>
        <begin position="227"/>
        <end position="246"/>
    </location>
</feature>
<proteinExistence type="predicted"/>
<evidence type="ECO:0000256" key="1">
    <source>
        <dbReference type="SAM" id="MobiDB-lite"/>
    </source>
</evidence>
<protein>
    <submittedName>
        <fullName evidence="2">Uncharacterized protein</fullName>
    </submittedName>
</protein>
<evidence type="ECO:0000313" key="2">
    <source>
        <dbReference type="EMBL" id="MBD2607470.1"/>
    </source>
</evidence>
<dbReference type="RefSeq" id="WP_051502701.1">
    <property type="nucleotide sequence ID" value="NZ_JACJTA010000064.1"/>
</dbReference>
<name>A0ABR8GVD7_9CYAN</name>
<organism evidence="2 3">
    <name type="scientific">Scytonema hofmannii FACHB-248</name>
    <dbReference type="NCBI Taxonomy" id="1842502"/>
    <lineage>
        <taxon>Bacteria</taxon>
        <taxon>Bacillati</taxon>
        <taxon>Cyanobacteriota</taxon>
        <taxon>Cyanophyceae</taxon>
        <taxon>Nostocales</taxon>
        <taxon>Scytonemataceae</taxon>
        <taxon>Scytonema</taxon>
    </lineage>
</organism>
<comment type="caution">
    <text evidence="2">The sequence shown here is derived from an EMBL/GenBank/DDBJ whole genome shotgun (WGS) entry which is preliminary data.</text>
</comment>
<dbReference type="InterPro" id="IPR027417">
    <property type="entry name" value="P-loop_NTPase"/>
</dbReference>
<evidence type="ECO:0000313" key="3">
    <source>
        <dbReference type="Proteomes" id="UP000660380"/>
    </source>
</evidence>